<evidence type="ECO:0000313" key="2">
    <source>
        <dbReference type="EMBL" id="SBV27798.1"/>
    </source>
</evidence>
<name>A0A1C3N5F2_9ACTN</name>
<keyword evidence="1" id="KW-0812">Transmembrane</keyword>
<reference evidence="3" key="1">
    <citation type="submission" date="2016-06" db="EMBL/GenBank/DDBJ databases">
        <authorList>
            <person name="Varghese N."/>
        </authorList>
    </citation>
    <scope>NUCLEOTIDE SEQUENCE [LARGE SCALE GENOMIC DNA]</scope>
    <source>
        <strain evidence="3">DSM 45344</strain>
    </source>
</reference>
<feature type="transmembrane region" description="Helical" evidence="1">
    <location>
        <begin position="145"/>
        <end position="163"/>
    </location>
</feature>
<dbReference type="STRING" id="307121.GA0070620_3328"/>
<accession>A0A1C3N5F2</accession>
<gene>
    <name evidence="2" type="ORF">GA0070620_3328</name>
</gene>
<keyword evidence="3" id="KW-1185">Reference proteome</keyword>
<keyword evidence="1" id="KW-0472">Membrane</keyword>
<dbReference type="Proteomes" id="UP000199393">
    <property type="component" value="Chromosome I"/>
</dbReference>
<evidence type="ECO:0008006" key="4">
    <source>
        <dbReference type="Google" id="ProtNLM"/>
    </source>
</evidence>
<feature type="transmembrane region" description="Helical" evidence="1">
    <location>
        <begin position="119"/>
        <end position="139"/>
    </location>
</feature>
<feature type="transmembrane region" description="Helical" evidence="1">
    <location>
        <begin position="71"/>
        <end position="92"/>
    </location>
</feature>
<dbReference type="AlphaFoldDB" id="A0A1C3N5F2"/>
<proteinExistence type="predicted"/>
<dbReference type="EMBL" id="LT598496">
    <property type="protein sequence ID" value="SBV27798.1"/>
    <property type="molecule type" value="Genomic_DNA"/>
</dbReference>
<organism evidence="2 3">
    <name type="scientific">Micromonospora krabiensis</name>
    <dbReference type="NCBI Taxonomy" id="307121"/>
    <lineage>
        <taxon>Bacteria</taxon>
        <taxon>Bacillati</taxon>
        <taxon>Actinomycetota</taxon>
        <taxon>Actinomycetes</taxon>
        <taxon>Micromonosporales</taxon>
        <taxon>Micromonosporaceae</taxon>
        <taxon>Micromonospora</taxon>
    </lineage>
</organism>
<dbReference type="OrthoDB" id="3405519at2"/>
<feature type="transmembrane region" description="Helical" evidence="1">
    <location>
        <begin position="190"/>
        <end position="213"/>
    </location>
</feature>
<protein>
    <recommendedName>
        <fullName evidence="4">Membrane domain of glycerophosphoryl diester phosphodiesterase</fullName>
    </recommendedName>
</protein>
<evidence type="ECO:0000256" key="1">
    <source>
        <dbReference type="SAM" id="Phobius"/>
    </source>
</evidence>
<dbReference type="RefSeq" id="WP_091591931.1">
    <property type="nucleotide sequence ID" value="NZ_JBHRWG010000004.1"/>
</dbReference>
<sequence>MPDAGPVAVLPRRPLTVGELLDSAVLLLRQHALVLVPTAAALAAAEQLLLLPLRVAADTTPPIWWLADGRLAAYWLLLAVGAATEAVIIALLGNPAARAAGGALLGRTPRARDLLRPRAARWGATLALALVAGAVMFTAALFGPAWFVGFALLGATVPVLVVDRAPASRALPRAAGLAVRGGARAGLVRLLGYLSWWILRVGLACGAIFGLAALDLLGPAWDVPVALVVWAAVNTVAYPALACLDAVLHLETRMRTEGLDILLSRMPAGTDPALLVADR</sequence>
<dbReference type="PATRIC" id="fig|307121.4.peg.3396"/>
<keyword evidence="1" id="KW-1133">Transmembrane helix</keyword>
<evidence type="ECO:0000313" key="3">
    <source>
        <dbReference type="Proteomes" id="UP000199393"/>
    </source>
</evidence>
<feature type="transmembrane region" description="Helical" evidence="1">
    <location>
        <begin position="225"/>
        <end position="248"/>
    </location>
</feature>